<dbReference type="PANTHER" id="PTHR19432">
    <property type="entry name" value="SUGAR TRANSPORTER"/>
    <property type="match status" value="1"/>
</dbReference>
<name>A0A067RHI5_ZOONE</name>
<keyword evidence="4 6" id="KW-1133">Transmembrane helix</keyword>
<dbReference type="GO" id="GO:0016020">
    <property type="term" value="C:membrane"/>
    <property type="evidence" value="ECO:0007669"/>
    <property type="project" value="UniProtKB-SubCell"/>
</dbReference>
<proteinExistence type="predicted"/>
<evidence type="ECO:0000256" key="4">
    <source>
        <dbReference type="ARBA" id="ARBA00022989"/>
    </source>
</evidence>
<dbReference type="AlphaFoldDB" id="A0A067RHI5"/>
<dbReference type="Proteomes" id="UP000027135">
    <property type="component" value="Unassembled WGS sequence"/>
</dbReference>
<protein>
    <submittedName>
        <fullName evidence="7">Membrane-associated transporter protein</fullName>
    </submittedName>
</protein>
<dbReference type="STRING" id="136037.A0A067RHI5"/>
<evidence type="ECO:0000256" key="2">
    <source>
        <dbReference type="ARBA" id="ARBA00022448"/>
    </source>
</evidence>
<keyword evidence="2" id="KW-0813">Transport</keyword>
<evidence type="ECO:0000256" key="5">
    <source>
        <dbReference type="ARBA" id="ARBA00023136"/>
    </source>
</evidence>
<dbReference type="InParanoid" id="A0A067RHI5"/>
<dbReference type="CDD" id="cd17313">
    <property type="entry name" value="MFS_SLC45_SUC"/>
    <property type="match status" value="1"/>
</dbReference>
<feature type="transmembrane region" description="Helical" evidence="6">
    <location>
        <begin position="239"/>
        <end position="259"/>
    </location>
</feature>
<dbReference type="EMBL" id="KK852505">
    <property type="protein sequence ID" value="KDR22503.1"/>
    <property type="molecule type" value="Genomic_DNA"/>
</dbReference>
<evidence type="ECO:0000256" key="3">
    <source>
        <dbReference type="ARBA" id="ARBA00022692"/>
    </source>
</evidence>
<dbReference type="FunCoup" id="A0A067RHI5">
    <property type="interactions" value="38"/>
</dbReference>
<dbReference type="OMA" id="WKEWKNG"/>
<sequence>MVEKLHTYQGVLGRLHAWRDAVRAQWCAVKEEHCHECKDGSGILVRLFGKKPPTNETQQDSPLRGETADYSHAFRRKTRCELVRISAAVMGVEFSYAAETAFVSPILLKIGVQHEHMTLVWALSPIVGFFVTPLLGSISDRCNLRFGRRRPFILILALGILTGLLLVPNGEAIGRALGDTYPSRTPSVNSTLEPDANDSHPWSVIFTVLGTVLLDFDADACQSPSRSYLLDITVPEDHARGLSTFTVMAGLGGCMGYALGAVNWDVTAFGEMLGGHVRAVFTLITVIFVVCVAVTVSSFREIPLELHDQVSNPKEKASDKGILEGGEVGSYGTVVRTSRRECQDPYHPIDGLDTAGNGYVNYGYDESYHQEMRIEETSFIRPNTKEVASGCAVDKTSASLLQYLLSIVYMPSSLRILCVTNLFSWSAHVCYSLYFTDFVAEAVFKGDPKAADGTLERELFEEGVRFGCWGMSMYSLSCAFYSLIIERLIKKFRARNVYISGLLLDSVGMLMLAVTRHRYAVIVFSASAGVMYSTLFTMPYLLVAHYHASGTFKITKDGEAVRDAQLRGLGTDVAIVSSMVFLAQFILSMCMGSIVSLFGTTTTVVGVAAILSFFGAIAASQVMYLEL</sequence>
<feature type="transmembrane region" description="Helical" evidence="6">
    <location>
        <begin position="119"/>
        <end position="139"/>
    </location>
</feature>
<organism evidence="7 8">
    <name type="scientific">Zootermopsis nevadensis</name>
    <name type="common">Dampwood termite</name>
    <dbReference type="NCBI Taxonomy" id="136037"/>
    <lineage>
        <taxon>Eukaryota</taxon>
        <taxon>Metazoa</taxon>
        <taxon>Ecdysozoa</taxon>
        <taxon>Arthropoda</taxon>
        <taxon>Hexapoda</taxon>
        <taxon>Insecta</taxon>
        <taxon>Pterygota</taxon>
        <taxon>Neoptera</taxon>
        <taxon>Polyneoptera</taxon>
        <taxon>Dictyoptera</taxon>
        <taxon>Blattodea</taxon>
        <taxon>Blattoidea</taxon>
        <taxon>Termitoidae</taxon>
        <taxon>Termopsidae</taxon>
        <taxon>Zootermopsis</taxon>
    </lineage>
</organism>
<comment type="subcellular location">
    <subcellularLocation>
        <location evidence="1">Membrane</location>
        <topology evidence="1">Multi-pass membrane protein</topology>
    </subcellularLocation>
</comment>
<dbReference type="Gene3D" id="1.20.1250.20">
    <property type="entry name" value="MFS general substrate transporter like domains"/>
    <property type="match status" value="1"/>
</dbReference>
<feature type="transmembrane region" description="Helical" evidence="6">
    <location>
        <begin position="151"/>
        <end position="168"/>
    </location>
</feature>
<dbReference type="OrthoDB" id="28755at2759"/>
<dbReference type="SUPFAM" id="SSF103473">
    <property type="entry name" value="MFS general substrate transporter"/>
    <property type="match status" value="1"/>
</dbReference>
<feature type="transmembrane region" description="Helical" evidence="6">
    <location>
        <begin position="85"/>
        <end position="107"/>
    </location>
</feature>
<keyword evidence="3 6" id="KW-0812">Transmembrane</keyword>
<dbReference type="Pfam" id="PF13347">
    <property type="entry name" value="MFS_2"/>
    <property type="match status" value="1"/>
</dbReference>
<dbReference type="InterPro" id="IPR036259">
    <property type="entry name" value="MFS_trans_sf"/>
</dbReference>
<evidence type="ECO:0000256" key="1">
    <source>
        <dbReference type="ARBA" id="ARBA00004141"/>
    </source>
</evidence>
<feature type="transmembrane region" description="Helical" evidence="6">
    <location>
        <begin position="520"/>
        <end position="543"/>
    </location>
</feature>
<gene>
    <name evidence="7" type="ORF">L798_02441</name>
</gene>
<evidence type="ECO:0000313" key="7">
    <source>
        <dbReference type="EMBL" id="KDR22503.1"/>
    </source>
</evidence>
<accession>A0A067RHI5</accession>
<feature type="transmembrane region" description="Helical" evidence="6">
    <location>
        <begin position="604"/>
        <end position="625"/>
    </location>
</feature>
<evidence type="ECO:0000313" key="8">
    <source>
        <dbReference type="Proteomes" id="UP000027135"/>
    </source>
</evidence>
<evidence type="ECO:0000256" key="6">
    <source>
        <dbReference type="SAM" id="Phobius"/>
    </source>
</evidence>
<keyword evidence="5 6" id="KW-0472">Membrane</keyword>
<feature type="transmembrane region" description="Helical" evidence="6">
    <location>
        <begin position="279"/>
        <end position="299"/>
    </location>
</feature>
<keyword evidence="8" id="KW-1185">Reference proteome</keyword>
<dbReference type="GO" id="GO:0008506">
    <property type="term" value="F:sucrose:proton symporter activity"/>
    <property type="evidence" value="ECO:0007669"/>
    <property type="project" value="TreeGrafter"/>
</dbReference>
<reference evidence="7 8" key="1">
    <citation type="journal article" date="2014" name="Nat. Commun.">
        <title>Molecular traces of alternative social organization in a termite genome.</title>
        <authorList>
            <person name="Terrapon N."/>
            <person name="Li C."/>
            <person name="Robertson H.M."/>
            <person name="Ji L."/>
            <person name="Meng X."/>
            <person name="Booth W."/>
            <person name="Chen Z."/>
            <person name="Childers C.P."/>
            <person name="Glastad K.M."/>
            <person name="Gokhale K."/>
            <person name="Gowin J."/>
            <person name="Gronenberg W."/>
            <person name="Hermansen R.A."/>
            <person name="Hu H."/>
            <person name="Hunt B.G."/>
            <person name="Huylmans A.K."/>
            <person name="Khalil S.M."/>
            <person name="Mitchell R.D."/>
            <person name="Munoz-Torres M.C."/>
            <person name="Mustard J.A."/>
            <person name="Pan H."/>
            <person name="Reese J.T."/>
            <person name="Scharf M.E."/>
            <person name="Sun F."/>
            <person name="Vogel H."/>
            <person name="Xiao J."/>
            <person name="Yang W."/>
            <person name="Yang Z."/>
            <person name="Yang Z."/>
            <person name="Zhou J."/>
            <person name="Zhu J."/>
            <person name="Brent C.S."/>
            <person name="Elsik C.G."/>
            <person name="Goodisman M.A."/>
            <person name="Liberles D.A."/>
            <person name="Roe R.M."/>
            <person name="Vargo E.L."/>
            <person name="Vilcinskas A."/>
            <person name="Wang J."/>
            <person name="Bornberg-Bauer E."/>
            <person name="Korb J."/>
            <person name="Zhang G."/>
            <person name="Liebig J."/>
        </authorList>
    </citation>
    <scope>NUCLEOTIDE SEQUENCE [LARGE SCALE GENOMIC DNA]</scope>
    <source>
        <tissue evidence="7">Whole organism</tissue>
    </source>
</reference>
<dbReference type="eggNOG" id="KOG0637">
    <property type="taxonomic scope" value="Eukaryota"/>
</dbReference>
<dbReference type="PANTHER" id="PTHR19432:SF35">
    <property type="entry name" value="SOLUTE CARRIER FAMILY 45 MEMBER 3 ISOFORM X1"/>
    <property type="match status" value="1"/>
</dbReference>
<feature type="transmembrane region" description="Helical" evidence="6">
    <location>
        <begin position="464"/>
        <end position="485"/>
    </location>
</feature>
<feature type="transmembrane region" description="Helical" evidence="6">
    <location>
        <begin position="573"/>
        <end position="598"/>
    </location>
</feature>